<keyword evidence="1" id="KW-0812">Transmembrane</keyword>
<feature type="transmembrane region" description="Helical" evidence="1">
    <location>
        <begin position="173"/>
        <end position="190"/>
    </location>
</feature>
<sequence length="494" mass="57221">MALFQSISTHFVEFLVTPDQKKFKLANQIFMALLFFGGIAVWGLFLYCPQNTCNYHDWLDIIAPRLNFLKESVTVGAWPLHASTPMKLGVFYTQRYLAIPDAFVSPQFLLLRFLNVYQFIVFEMVLFYTLGFWGLRRIGQKLGFSNLVFTFVFILFNFNGHIVAHISVGHFTWVAYFLFPWFALLVFQLIDGQSGWRWIAKMASLLFFTLLQGGYHHFVWMLFFLGFLAIFIPRHFFTILKTAVFSVLLGMFRFLPLLALYNSLNDNQFMGGYPDLQSILENMVIIRQGGVEIPINNLTLPLGTWEMTAYVGVIGAFFILFFGLIYPIYKSNPEYPYRVLLFPTIGLLMLSFDRVFHLLFTRIPLPIFTGERVVTRILGLVLVFVLIQAGSEFQHWLNHHTLSRFSMLSILSLAVVAGHDLARNFREWMLLVASHYFPGEAKIEPIWLVDNNYTDQPYLNLILIGSAVMLVSYSVLIALLWWERKQDRKTKTAP</sequence>
<comment type="caution">
    <text evidence="2">The sequence shown here is derived from an EMBL/GenBank/DDBJ whole genome shotgun (WGS) entry which is preliminary data.</text>
</comment>
<dbReference type="Proteomes" id="UP000050417">
    <property type="component" value="Unassembled WGS sequence"/>
</dbReference>
<organism evidence="2 3">
    <name type="scientific">Ornatilinea apprima</name>
    <dbReference type="NCBI Taxonomy" id="1134406"/>
    <lineage>
        <taxon>Bacteria</taxon>
        <taxon>Bacillati</taxon>
        <taxon>Chloroflexota</taxon>
        <taxon>Anaerolineae</taxon>
        <taxon>Anaerolineales</taxon>
        <taxon>Anaerolineaceae</taxon>
        <taxon>Ornatilinea</taxon>
    </lineage>
</organism>
<dbReference type="OrthoDB" id="155857at2"/>
<feature type="transmembrane region" description="Helical" evidence="1">
    <location>
        <begin position="244"/>
        <end position="264"/>
    </location>
</feature>
<evidence type="ECO:0000313" key="2">
    <source>
        <dbReference type="EMBL" id="KPL72025.1"/>
    </source>
</evidence>
<feature type="transmembrane region" description="Helical" evidence="1">
    <location>
        <begin position="307"/>
        <end position="328"/>
    </location>
</feature>
<keyword evidence="1" id="KW-0472">Membrane</keyword>
<reference evidence="2 3" key="1">
    <citation type="submission" date="2015-07" db="EMBL/GenBank/DDBJ databases">
        <title>Genome sequence of Ornatilinea apprima DSM 23815.</title>
        <authorList>
            <person name="Hemp J."/>
            <person name="Ward L.M."/>
            <person name="Pace L.A."/>
            <person name="Fischer W.W."/>
        </authorList>
    </citation>
    <scope>NUCLEOTIDE SEQUENCE [LARGE SCALE GENOMIC DNA]</scope>
    <source>
        <strain evidence="2 3">P3M-1</strain>
    </source>
</reference>
<feature type="transmembrane region" description="Helical" evidence="1">
    <location>
        <begin position="116"/>
        <end position="135"/>
    </location>
</feature>
<evidence type="ECO:0008006" key="4">
    <source>
        <dbReference type="Google" id="ProtNLM"/>
    </source>
</evidence>
<evidence type="ECO:0000256" key="1">
    <source>
        <dbReference type="SAM" id="Phobius"/>
    </source>
</evidence>
<feature type="transmembrane region" description="Helical" evidence="1">
    <location>
        <begin position="29"/>
        <end position="47"/>
    </location>
</feature>
<proteinExistence type="predicted"/>
<feature type="transmembrane region" description="Helical" evidence="1">
    <location>
        <begin position="340"/>
        <end position="361"/>
    </location>
</feature>
<keyword evidence="1" id="KW-1133">Transmembrane helix</keyword>
<feature type="transmembrane region" description="Helical" evidence="1">
    <location>
        <begin position="147"/>
        <end position="167"/>
    </location>
</feature>
<dbReference type="RefSeq" id="WP_075064081.1">
    <property type="nucleotide sequence ID" value="NZ_LGCL01000040.1"/>
</dbReference>
<gene>
    <name evidence="2" type="ORF">ADN00_16180</name>
</gene>
<feature type="transmembrane region" description="Helical" evidence="1">
    <location>
        <begin position="458"/>
        <end position="482"/>
    </location>
</feature>
<dbReference type="AlphaFoldDB" id="A0A0P6WZ42"/>
<dbReference type="EMBL" id="LGCL01000040">
    <property type="protein sequence ID" value="KPL72025.1"/>
    <property type="molecule type" value="Genomic_DNA"/>
</dbReference>
<protein>
    <recommendedName>
        <fullName evidence="4">Glycosyltransferase RgtA/B/C/D-like domain-containing protein</fullName>
    </recommendedName>
</protein>
<evidence type="ECO:0000313" key="3">
    <source>
        <dbReference type="Proteomes" id="UP000050417"/>
    </source>
</evidence>
<name>A0A0P6WZ42_9CHLR</name>
<accession>A0A0P6WZ42</accession>
<feature type="transmembrane region" description="Helical" evidence="1">
    <location>
        <begin position="218"/>
        <end position="237"/>
    </location>
</feature>
<keyword evidence="3" id="KW-1185">Reference proteome</keyword>
<feature type="transmembrane region" description="Helical" evidence="1">
    <location>
        <begin position="373"/>
        <end position="390"/>
    </location>
</feature>